<feature type="transmembrane region" description="Helical" evidence="4">
    <location>
        <begin position="118"/>
        <end position="138"/>
    </location>
</feature>
<dbReference type="AlphaFoldDB" id="A0A0E9NJA0"/>
<evidence type="ECO:0000313" key="6">
    <source>
        <dbReference type="Proteomes" id="UP000033140"/>
    </source>
</evidence>
<dbReference type="GO" id="GO:0022857">
    <property type="term" value="F:transmembrane transporter activity"/>
    <property type="evidence" value="ECO:0007669"/>
    <property type="project" value="InterPro"/>
</dbReference>
<comment type="similarity">
    <text evidence="2">Belongs to the major facilitator superfamily. Monocarboxylate porter (TC 2.A.1.13) family.</text>
</comment>
<feature type="transmembrane region" description="Helical" evidence="4">
    <location>
        <begin position="237"/>
        <end position="259"/>
    </location>
</feature>
<feature type="transmembrane region" description="Helical" evidence="4">
    <location>
        <begin position="405"/>
        <end position="424"/>
    </location>
</feature>
<dbReference type="InterPro" id="IPR011701">
    <property type="entry name" value="MFS"/>
</dbReference>
<reference evidence="5 6" key="3">
    <citation type="journal article" date="2015" name="Genome Announc.">
        <title>Draft Genome Sequence of the Archiascomycetous Yeast Saitoella complicata.</title>
        <authorList>
            <person name="Yamauchi K."/>
            <person name="Kondo S."/>
            <person name="Hamamoto M."/>
            <person name="Takahashi Y."/>
            <person name="Ogura Y."/>
            <person name="Hayashi T."/>
            <person name="Nishida H."/>
        </authorList>
    </citation>
    <scope>NUCLEOTIDE SEQUENCE [LARGE SCALE GENOMIC DNA]</scope>
    <source>
        <strain evidence="5 6">NRRL Y-17804</strain>
    </source>
</reference>
<keyword evidence="4" id="KW-0812">Transmembrane</keyword>
<dbReference type="Gene3D" id="1.20.1250.20">
    <property type="entry name" value="MFS general substrate transporter like domains"/>
    <property type="match status" value="1"/>
</dbReference>
<dbReference type="InterPro" id="IPR036259">
    <property type="entry name" value="MFS_trans_sf"/>
</dbReference>
<name>A0A0E9NJA0_SAICN</name>
<dbReference type="GO" id="GO:0016020">
    <property type="term" value="C:membrane"/>
    <property type="evidence" value="ECO:0007669"/>
    <property type="project" value="UniProtKB-SubCell"/>
</dbReference>
<dbReference type="EMBL" id="BACD03000027">
    <property type="protein sequence ID" value="GAO49919.1"/>
    <property type="molecule type" value="Genomic_DNA"/>
</dbReference>
<feature type="transmembrane region" description="Helical" evidence="4">
    <location>
        <begin position="206"/>
        <end position="225"/>
    </location>
</feature>
<dbReference type="SUPFAM" id="SSF103473">
    <property type="entry name" value="MFS general substrate transporter"/>
    <property type="match status" value="1"/>
</dbReference>
<feature type="compositionally biased region" description="Basic residues" evidence="3">
    <location>
        <begin position="478"/>
        <end position="490"/>
    </location>
</feature>
<accession>A0A0E9NJA0</accession>
<feature type="region of interest" description="Disordered" evidence="3">
    <location>
        <begin position="478"/>
        <end position="501"/>
    </location>
</feature>
<proteinExistence type="inferred from homology"/>
<dbReference type="Pfam" id="PF07690">
    <property type="entry name" value="MFS_1"/>
    <property type="match status" value="1"/>
</dbReference>
<dbReference type="OMA" id="EWAAFTE"/>
<evidence type="ECO:0008006" key="7">
    <source>
        <dbReference type="Google" id="ProtNLM"/>
    </source>
</evidence>
<evidence type="ECO:0000256" key="3">
    <source>
        <dbReference type="SAM" id="MobiDB-lite"/>
    </source>
</evidence>
<feature type="transmembrane region" description="Helical" evidence="4">
    <location>
        <begin position="145"/>
        <end position="164"/>
    </location>
</feature>
<comment type="subcellular location">
    <subcellularLocation>
        <location evidence="1">Membrane</location>
        <topology evidence="1">Multi-pass membrane protein</topology>
    </subcellularLocation>
</comment>
<dbReference type="PANTHER" id="PTHR11360">
    <property type="entry name" value="MONOCARBOXYLATE TRANSPORTER"/>
    <property type="match status" value="1"/>
</dbReference>
<feature type="transmembrane region" description="Helical" evidence="4">
    <location>
        <begin position="280"/>
        <end position="301"/>
    </location>
</feature>
<feature type="transmembrane region" description="Helical" evidence="4">
    <location>
        <begin position="371"/>
        <end position="393"/>
    </location>
</feature>
<dbReference type="InterPro" id="IPR050327">
    <property type="entry name" value="Proton-linked_MCT"/>
</dbReference>
<organism evidence="5 6">
    <name type="scientific">Saitoella complicata (strain BCRC 22490 / CBS 7301 / JCM 7358 / NBRC 10748 / NRRL Y-17804)</name>
    <dbReference type="NCBI Taxonomy" id="698492"/>
    <lineage>
        <taxon>Eukaryota</taxon>
        <taxon>Fungi</taxon>
        <taxon>Dikarya</taxon>
        <taxon>Ascomycota</taxon>
        <taxon>Taphrinomycotina</taxon>
        <taxon>Taphrinomycotina incertae sedis</taxon>
        <taxon>Saitoella</taxon>
    </lineage>
</organism>
<keyword evidence="4" id="KW-1133">Transmembrane helix</keyword>
<feature type="transmembrane region" description="Helical" evidence="4">
    <location>
        <begin position="345"/>
        <end position="365"/>
    </location>
</feature>
<dbReference type="PANTHER" id="PTHR11360:SF130">
    <property type="entry name" value="MAJOR FACILITATOR SUPERFAMILY (MFS) PROFILE DOMAIN-CONTAINING PROTEIN-RELATED"/>
    <property type="match status" value="1"/>
</dbReference>
<reference evidence="5 6" key="1">
    <citation type="journal article" date="2011" name="J. Gen. Appl. Microbiol.">
        <title>Draft genome sequencing of the enigmatic yeast Saitoella complicata.</title>
        <authorList>
            <person name="Nishida H."/>
            <person name="Hamamoto M."/>
            <person name="Sugiyama J."/>
        </authorList>
    </citation>
    <scope>NUCLEOTIDE SEQUENCE [LARGE SCALE GENOMIC DNA]</scope>
    <source>
        <strain evidence="5 6">NRRL Y-17804</strain>
    </source>
</reference>
<gene>
    <name evidence="5" type="ORF">G7K_4055-t1</name>
</gene>
<sequence length="501" mass="54458">MAGSTSTLTMENEMDVERYRESDLENQEISAAPTMANEKGFYTDGMESKGSVQPGILELARTSTTTTIDPGPPPDGGLKAWTQALMAHLVIFNTWGYINSFGAFQTYYSQTLDQPPSTISWVGSIQIFLLFFIGTFSGQLLDAGYFWYTFGVGSVLQLVGVFTASVSGTYWSLLLSQGVCTGIGSGLLFCPAVALASTYFLRNRSVAIGIAASGSATGGVVFPIIVRQLLPTAGVGWAIRTLGFIMVFNTIIVAFFMRPRLPPRPFGPIIDWDAFRNPSYTLYAIGMFFSFWGIYFAFYYIGSFARSELGFAYQDSIDLLIIMNGIGLPGRIIPNFVADRWIGPLNMLLPFTGIVSVMLFGWPGVHSKAGVYAWAAMYGTFAAGIQSLFPATLSSLSSDPKKRGVHMGMVFTVVSFACLSGPPLGGALLTSDDGGYLYGQIWAALSILLASCFLVAARISKTGWKLRKIWFGSQLHKSRPSRKGLTKHNHNNNLDIPISKA</sequence>
<keyword evidence="6" id="KW-1185">Reference proteome</keyword>
<evidence type="ECO:0000313" key="5">
    <source>
        <dbReference type="EMBL" id="GAO49919.1"/>
    </source>
</evidence>
<evidence type="ECO:0000256" key="2">
    <source>
        <dbReference type="ARBA" id="ARBA00006727"/>
    </source>
</evidence>
<reference evidence="5 6" key="2">
    <citation type="journal article" date="2014" name="J. Gen. Appl. Microbiol.">
        <title>The early diverging ascomycetous budding yeast Saitoella complicata has three histone deacetylases belonging to the Clr6, Hos2, and Rpd3 lineages.</title>
        <authorList>
            <person name="Nishida H."/>
            <person name="Matsumoto T."/>
            <person name="Kondo S."/>
            <person name="Hamamoto M."/>
            <person name="Yoshikawa H."/>
        </authorList>
    </citation>
    <scope>NUCLEOTIDE SEQUENCE [LARGE SCALE GENOMIC DNA]</scope>
    <source>
        <strain evidence="5 6">NRRL Y-17804</strain>
    </source>
</reference>
<feature type="transmembrane region" description="Helical" evidence="4">
    <location>
        <begin position="436"/>
        <end position="457"/>
    </location>
</feature>
<protein>
    <recommendedName>
        <fullName evidence="7">Major facilitator superfamily (MFS) profile domain-containing protein</fullName>
    </recommendedName>
</protein>
<feature type="transmembrane region" description="Helical" evidence="4">
    <location>
        <begin position="170"/>
        <end position="194"/>
    </location>
</feature>
<evidence type="ECO:0000256" key="4">
    <source>
        <dbReference type="SAM" id="Phobius"/>
    </source>
</evidence>
<keyword evidence="4" id="KW-0472">Membrane</keyword>
<dbReference type="Proteomes" id="UP000033140">
    <property type="component" value="Unassembled WGS sequence"/>
</dbReference>
<feature type="transmembrane region" description="Helical" evidence="4">
    <location>
        <begin position="313"/>
        <end position="333"/>
    </location>
</feature>
<comment type="caution">
    <text evidence="5">The sequence shown here is derived from an EMBL/GenBank/DDBJ whole genome shotgun (WGS) entry which is preliminary data.</text>
</comment>
<evidence type="ECO:0000256" key="1">
    <source>
        <dbReference type="ARBA" id="ARBA00004141"/>
    </source>
</evidence>